<dbReference type="GO" id="GO:0005737">
    <property type="term" value="C:cytoplasm"/>
    <property type="evidence" value="ECO:0007669"/>
    <property type="project" value="TreeGrafter"/>
</dbReference>
<dbReference type="Pfam" id="PF08417">
    <property type="entry name" value="PaO"/>
    <property type="match status" value="1"/>
</dbReference>
<protein>
    <recommendedName>
        <fullName evidence="2">Pheophorbide a oxygenase domain-containing protein</fullName>
    </recommendedName>
</protein>
<gene>
    <name evidence="3" type="ORF">LGLO00237_LOCUS1960</name>
</gene>
<dbReference type="PANTHER" id="PTHR21266">
    <property type="entry name" value="IRON-SULFUR DOMAIN CONTAINING PROTEIN"/>
    <property type="match status" value="1"/>
</dbReference>
<accession>A0A7S3YBF0</accession>
<dbReference type="AlphaFoldDB" id="A0A7S3YBF0"/>
<evidence type="ECO:0000313" key="3">
    <source>
        <dbReference type="EMBL" id="CAE0646635.1"/>
    </source>
</evidence>
<reference evidence="3" key="1">
    <citation type="submission" date="2021-01" db="EMBL/GenBank/DDBJ databases">
        <authorList>
            <person name="Corre E."/>
            <person name="Pelletier E."/>
            <person name="Niang G."/>
            <person name="Scheremetjew M."/>
            <person name="Finn R."/>
            <person name="Kale V."/>
            <person name="Holt S."/>
            <person name="Cochrane G."/>
            <person name="Meng A."/>
            <person name="Brown T."/>
            <person name="Cohen L."/>
        </authorList>
    </citation>
    <scope>NUCLEOTIDE SEQUENCE</scope>
    <source>
        <strain evidence="3">CCCM811</strain>
    </source>
</reference>
<dbReference type="GO" id="GO:0010277">
    <property type="term" value="F:chlorophyllide a oxygenase activity"/>
    <property type="evidence" value="ECO:0007669"/>
    <property type="project" value="InterPro"/>
</dbReference>
<proteinExistence type="predicted"/>
<organism evidence="3">
    <name type="scientific">Lotharella globosa</name>
    <dbReference type="NCBI Taxonomy" id="91324"/>
    <lineage>
        <taxon>Eukaryota</taxon>
        <taxon>Sar</taxon>
        <taxon>Rhizaria</taxon>
        <taxon>Cercozoa</taxon>
        <taxon>Chlorarachniophyceae</taxon>
        <taxon>Lotharella</taxon>
    </lineage>
</organism>
<evidence type="ECO:0000259" key="2">
    <source>
        <dbReference type="Pfam" id="PF08417"/>
    </source>
</evidence>
<dbReference type="InterPro" id="IPR050584">
    <property type="entry name" value="Cholesterol_7-desaturase"/>
</dbReference>
<dbReference type="Gene3D" id="3.90.380.10">
    <property type="entry name" value="Naphthalene 1,2-dioxygenase Alpha Subunit, Chain A, domain 1"/>
    <property type="match status" value="1"/>
</dbReference>
<feature type="domain" description="Pheophorbide a oxygenase" evidence="2">
    <location>
        <begin position="136"/>
        <end position="235"/>
    </location>
</feature>
<dbReference type="SUPFAM" id="SSF55961">
    <property type="entry name" value="Bet v1-like"/>
    <property type="match status" value="1"/>
</dbReference>
<keyword evidence="1" id="KW-0809">Transit peptide</keyword>
<dbReference type="EMBL" id="HBIV01002886">
    <property type="protein sequence ID" value="CAE0646635.1"/>
    <property type="molecule type" value="Transcribed_RNA"/>
</dbReference>
<dbReference type="PANTHER" id="PTHR21266:SF19">
    <property type="entry name" value="CHLOROPHYLLIDE A OXYGENASE, CHLOROPLASTIC"/>
    <property type="match status" value="1"/>
</dbReference>
<dbReference type="InterPro" id="IPR013626">
    <property type="entry name" value="PaO"/>
</dbReference>
<name>A0A7S3YBF0_9EUKA</name>
<sequence length="288" mass="32455">MSKLGVHETRRFEIFDTMWTLTRTGENECKCVSDAGDTLTPSIQDGLIWIYPGEKTPPAVPEDTRPPEGYVVHAELEMEVPVEHGLLMENLLDLAHAPFTHTSTFAKGWSVPDSVKFHASKMLSGSWDPYPIDMAFDIPCMVNSKIGLVQVGKAAINVRANDCENHLHQLHVCIPSGEGKTRLLYRMSLDMKGLEWTRNMPGVNLLWKSIAEQVLSEDTALVVGQQDRMKMGANTWENPVSYDKLGVRYRRWRNSLNSPDEKEREEAVRATKQKLSAGELFAVEEEEA</sequence>
<evidence type="ECO:0000256" key="1">
    <source>
        <dbReference type="ARBA" id="ARBA00022946"/>
    </source>
</evidence>